<keyword evidence="1" id="KW-0548">Nucleotidyltransferase</keyword>
<dbReference type="Proteomes" id="UP001151760">
    <property type="component" value="Unassembled WGS sequence"/>
</dbReference>
<organism evidence="1 2">
    <name type="scientific">Tanacetum coccineum</name>
    <dbReference type="NCBI Taxonomy" id="301880"/>
    <lineage>
        <taxon>Eukaryota</taxon>
        <taxon>Viridiplantae</taxon>
        <taxon>Streptophyta</taxon>
        <taxon>Embryophyta</taxon>
        <taxon>Tracheophyta</taxon>
        <taxon>Spermatophyta</taxon>
        <taxon>Magnoliopsida</taxon>
        <taxon>eudicotyledons</taxon>
        <taxon>Gunneridae</taxon>
        <taxon>Pentapetalae</taxon>
        <taxon>asterids</taxon>
        <taxon>campanulids</taxon>
        <taxon>Asterales</taxon>
        <taxon>Asteraceae</taxon>
        <taxon>Asteroideae</taxon>
        <taxon>Anthemideae</taxon>
        <taxon>Anthemidinae</taxon>
        <taxon>Tanacetum</taxon>
    </lineage>
</organism>
<reference evidence="1" key="1">
    <citation type="journal article" date="2022" name="Int. J. Mol. Sci.">
        <title>Draft Genome of Tanacetum Coccineum: Genomic Comparison of Closely Related Tanacetum-Family Plants.</title>
        <authorList>
            <person name="Yamashiro T."/>
            <person name="Shiraishi A."/>
            <person name="Nakayama K."/>
            <person name="Satake H."/>
        </authorList>
    </citation>
    <scope>NUCLEOTIDE SEQUENCE</scope>
</reference>
<dbReference type="Gene3D" id="3.30.420.10">
    <property type="entry name" value="Ribonuclease H-like superfamily/Ribonuclease H"/>
    <property type="match status" value="1"/>
</dbReference>
<name>A0ABQ5BF96_9ASTR</name>
<reference evidence="1" key="2">
    <citation type="submission" date="2022-01" db="EMBL/GenBank/DDBJ databases">
        <authorList>
            <person name="Yamashiro T."/>
            <person name="Shiraishi A."/>
            <person name="Satake H."/>
            <person name="Nakayama K."/>
        </authorList>
    </citation>
    <scope>NUCLEOTIDE SEQUENCE</scope>
</reference>
<protein>
    <submittedName>
        <fullName evidence="1">Reverse transcriptase domain-containing protein</fullName>
    </submittedName>
</protein>
<evidence type="ECO:0000313" key="2">
    <source>
        <dbReference type="Proteomes" id="UP001151760"/>
    </source>
</evidence>
<gene>
    <name evidence="1" type="ORF">Tco_0860542</name>
</gene>
<proteinExistence type="predicted"/>
<keyword evidence="1" id="KW-0808">Transferase</keyword>
<dbReference type="PANTHER" id="PTHR45835">
    <property type="entry name" value="YALI0A06105P"/>
    <property type="match status" value="1"/>
</dbReference>
<keyword evidence="2" id="KW-1185">Reference proteome</keyword>
<dbReference type="GO" id="GO:0003964">
    <property type="term" value="F:RNA-directed DNA polymerase activity"/>
    <property type="evidence" value="ECO:0007669"/>
    <property type="project" value="UniProtKB-KW"/>
</dbReference>
<keyword evidence="1" id="KW-0695">RNA-directed DNA polymerase</keyword>
<dbReference type="InterPro" id="IPR036397">
    <property type="entry name" value="RNaseH_sf"/>
</dbReference>
<comment type="caution">
    <text evidence="1">The sequence shown here is derived from an EMBL/GenBank/DDBJ whole genome shotgun (WGS) entry which is preliminary data.</text>
</comment>
<dbReference type="EMBL" id="BQNB010013235">
    <property type="protein sequence ID" value="GJT13500.1"/>
    <property type="molecule type" value="Genomic_DNA"/>
</dbReference>
<dbReference type="PANTHER" id="PTHR45835:SF99">
    <property type="entry name" value="CHROMO DOMAIN-CONTAINING PROTEIN-RELATED"/>
    <property type="match status" value="1"/>
</dbReference>
<evidence type="ECO:0000313" key="1">
    <source>
        <dbReference type="EMBL" id="GJT13500.1"/>
    </source>
</evidence>
<sequence length="194" mass="21594">MECQFRLFLIETVVYLSFLEIAEQSPRLGWTPTLVEFSYNNSYHTSIKAAPFEALYGRKCRLPICWAEVGDAQLTRPVIVHETSEKIIQIKKRIQAALILHGLNQSGYAQEERKLISTKSFAPVARLGSCTVVSSASCGHDHRSRTRTSGGLALSGMEHTLVSWSSQKAVLSPNVLQKKPSIVNILRAANKFYG</sequence>
<accession>A0ABQ5BF96</accession>